<comment type="caution">
    <text evidence="3">The sequence shown here is derived from an EMBL/GenBank/DDBJ whole genome shotgun (WGS) entry which is preliminary data.</text>
</comment>
<proteinExistence type="inferred from homology"/>
<dbReference type="PANTHER" id="PTHR43022">
    <property type="entry name" value="PROTEIN SMF"/>
    <property type="match status" value="1"/>
</dbReference>
<feature type="domain" description="Smf/DprA SLOG" evidence="2">
    <location>
        <begin position="64"/>
        <end position="271"/>
    </location>
</feature>
<gene>
    <name evidence="3" type="primary">dprA</name>
    <name evidence="3" type="ORF">COU10_03715</name>
</gene>
<dbReference type="AlphaFoldDB" id="A0A2H0UPL8"/>
<organism evidence="3 4">
    <name type="scientific">Candidatus Harrisonbacteria bacterium CG10_big_fil_rev_8_21_14_0_10_45_28</name>
    <dbReference type="NCBI Taxonomy" id="1974586"/>
    <lineage>
        <taxon>Bacteria</taxon>
        <taxon>Candidatus Harrisoniibacteriota</taxon>
    </lineage>
</organism>
<protein>
    <submittedName>
        <fullName evidence="3">DNA-protecting protein DprA</fullName>
    </submittedName>
</protein>
<dbReference type="GO" id="GO:0009294">
    <property type="term" value="P:DNA-mediated transformation"/>
    <property type="evidence" value="ECO:0007669"/>
    <property type="project" value="InterPro"/>
</dbReference>
<dbReference type="Proteomes" id="UP000230903">
    <property type="component" value="Unassembled WGS sequence"/>
</dbReference>
<reference evidence="4" key="1">
    <citation type="submission" date="2017-09" db="EMBL/GenBank/DDBJ databases">
        <title>Depth-based differentiation of microbial function through sediment-hosted aquifers and enrichment of novel symbionts in the deep terrestrial subsurface.</title>
        <authorList>
            <person name="Probst A.J."/>
            <person name="Ladd B."/>
            <person name="Jarett J.K."/>
            <person name="Geller-Mcgrath D.E."/>
            <person name="Sieber C.M.K."/>
            <person name="Emerson J.B."/>
            <person name="Anantharaman K."/>
            <person name="Thomas B.C."/>
            <person name="Malmstrom R."/>
            <person name="Stieglmeier M."/>
            <person name="Klingl A."/>
            <person name="Woyke T."/>
            <person name="Ryan C.M."/>
            <person name="Banfield J.F."/>
        </authorList>
    </citation>
    <scope>NUCLEOTIDE SEQUENCE [LARGE SCALE GENOMIC DNA]</scope>
</reference>
<evidence type="ECO:0000313" key="3">
    <source>
        <dbReference type="EMBL" id="PIR87616.1"/>
    </source>
</evidence>
<dbReference type="SUPFAM" id="SSF102405">
    <property type="entry name" value="MCP/YpsA-like"/>
    <property type="match status" value="1"/>
</dbReference>
<name>A0A2H0UPL8_9BACT</name>
<evidence type="ECO:0000256" key="1">
    <source>
        <dbReference type="ARBA" id="ARBA00006525"/>
    </source>
</evidence>
<dbReference type="PANTHER" id="PTHR43022:SF1">
    <property type="entry name" value="PROTEIN SMF"/>
    <property type="match status" value="1"/>
</dbReference>
<sequence length="347" mass="36683">MNKDILQEKIAYNALNVYFKSNFPVLADLLKLHGSWQSVMLKEKVSIDGEGLFDELGKIGVDLVLLNERNFPESLRKIVNPPLGLYFRGCLPAKDAKMIGFVGTRKAGSAGLDVAYKFASDVSRSGGVVVSGLAFGVDSASAQGAVDTGGATIAVLAVGLDEVYPAQNTGLADAIIKGGGALISEYPIGSISYASCFIARNRIIAGLGKALVVVEAPFRSGSISTANFANKFERVVFAVPGAINNPNYAGSNDLIENGKAKLLTSSKELIRLIGGSKKTRQKALTELSTLDKNCKIILTVLISVAESIHPDMIAQECDLDLSTVNQALSDLVLEGLVGETAGRYRAL</sequence>
<evidence type="ECO:0000313" key="4">
    <source>
        <dbReference type="Proteomes" id="UP000230903"/>
    </source>
</evidence>
<dbReference type="InterPro" id="IPR057666">
    <property type="entry name" value="DrpA_SLOG"/>
</dbReference>
<dbReference type="EMBL" id="PFBC01000056">
    <property type="protein sequence ID" value="PIR87616.1"/>
    <property type="molecule type" value="Genomic_DNA"/>
</dbReference>
<dbReference type="Pfam" id="PF02481">
    <property type="entry name" value="DNA_processg_A"/>
    <property type="match status" value="1"/>
</dbReference>
<dbReference type="NCBIfam" id="TIGR00732">
    <property type="entry name" value="dprA"/>
    <property type="match status" value="1"/>
</dbReference>
<dbReference type="Gene3D" id="3.40.50.450">
    <property type="match status" value="1"/>
</dbReference>
<accession>A0A2H0UPL8</accession>
<dbReference type="InterPro" id="IPR003488">
    <property type="entry name" value="DprA"/>
</dbReference>
<evidence type="ECO:0000259" key="2">
    <source>
        <dbReference type="Pfam" id="PF02481"/>
    </source>
</evidence>
<comment type="similarity">
    <text evidence="1">Belongs to the DprA/Smf family.</text>
</comment>